<evidence type="ECO:0000256" key="4">
    <source>
        <dbReference type="ARBA" id="ARBA00022801"/>
    </source>
</evidence>
<keyword evidence="11" id="KW-0732">Signal</keyword>
<feature type="site" description="Transition state stabilizer" evidence="9">
    <location>
        <position position="117"/>
    </location>
</feature>
<feature type="signal peptide" evidence="11">
    <location>
        <begin position="1"/>
        <end position="17"/>
    </location>
</feature>
<dbReference type="PANTHER" id="PTHR43126">
    <property type="entry name" value="D-ALANYL-D-ALANINE DIPEPTIDASE"/>
    <property type="match status" value="1"/>
</dbReference>
<keyword evidence="3 9" id="KW-0479">Metal-binding</keyword>
<dbReference type="PANTHER" id="PTHR43126:SF1">
    <property type="entry name" value="D-ALANYL-D-ALANINE DIPEPTIDASE"/>
    <property type="match status" value="1"/>
</dbReference>
<evidence type="ECO:0000256" key="8">
    <source>
        <dbReference type="ARBA" id="ARBA00023316"/>
    </source>
</evidence>
<keyword evidence="7 9" id="KW-0482">Metalloprotease</keyword>
<keyword evidence="13" id="KW-1185">Reference proteome</keyword>
<evidence type="ECO:0000256" key="11">
    <source>
        <dbReference type="SAM" id="SignalP"/>
    </source>
</evidence>
<dbReference type="EMBL" id="JAGSGB010000001">
    <property type="protein sequence ID" value="MBZ6378028.1"/>
    <property type="molecule type" value="Genomic_DNA"/>
</dbReference>
<proteinExistence type="inferred from homology"/>
<evidence type="ECO:0000313" key="13">
    <source>
        <dbReference type="Proteomes" id="UP000824621"/>
    </source>
</evidence>
<dbReference type="InterPro" id="IPR009045">
    <property type="entry name" value="Zn_M74/Hedgehog-like"/>
</dbReference>
<feature type="binding site" evidence="9">
    <location>
        <position position="230"/>
    </location>
    <ligand>
        <name>Zn(2+)</name>
        <dbReference type="ChEBI" id="CHEBI:29105"/>
        <note>catalytic</note>
    </ligand>
</feature>
<evidence type="ECO:0000256" key="1">
    <source>
        <dbReference type="ARBA" id="ARBA00001362"/>
    </source>
</evidence>
<keyword evidence="4 9" id="KW-0378">Hydrolase</keyword>
<comment type="similarity">
    <text evidence="9 10">Belongs to the peptidase M15D family.</text>
</comment>
<comment type="cofactor">
    <cofactor evidence="9">
        <name>Zn(2+)</name>
        <dbReference type="ChEBI" id="CHEBI:29105"/>
    </cofactor>
    <text evidence="9">Binds 1 zinc ion per subunit.</text>
</comment>
<keyword evidence="6 9" id="KW-0224">Dipeptidase</keyword>
<feature type="chain" id="PRO_5045876539" description="D-alanyl-D-alanine dipeptidase" evidence="11">
    <location>
        <begin position="18"/>
        <end position="248"/>
    </location>
</feature>
<protein>
    <recommendedName>
        <fullName evidence="9 10">D-alanyl-D-alanine dipeptidase</fullName>
        <shortName evidence="9 10">D-Ala-D-Ala dipeptidase</shortName>
        <ecNumber evidence="9 10">3.4.13.22</ecNumber>
    </recommendedName>
</protein>
<feature type="binding site" evidence="9">
    <location>
        <position position="169"/>
    </location>
    <ligand>
        <name>Zn(2+)</name>
        <dbReference type="ChEBI" id="CHEBI:29105"/>
        <note>catalytic</note>
    </ligand>
</feature>
<evidence type="ECO:0000256" key="10">
    <source>
        <dbReference type="PIRNR" id="PIRNR026671"/>
    </source>
</evidence>
<evidence type="ECO:0000256" key="2">
    <source>
        <dbReference type="ARBA" id="ARBA00022670"/>
    </source>
</evidence>
<comment type="function">
    <text evidence="9 10">Catalyzes hydrolysis of the D-alanyl-D-alanine dipeptide.</text>
</comment>
<dbReference type="Proteomes" id="UP000824621">
    <property type="component" value="Unassembled WGS sequence"/>
</dbReference>
<evidence type="ECO:0000256" key="3">
    <source>
        <dbReference type="ARBA" id="ARBA00022723"/>
    </source>
</evidence>
<sequence length="248" mass="27552">MLRLAALLALGAAGCAAQTQSDRMQSDQALPIEALPARPSTAQSAPVQPQLIDIHRVAPNIRVDMRYYGDENFTGRPVPGYEAPQCLLSLEAAHALGGAQAELAEYDLGLKVFDCYRPQRAVDAFAAWAKDPADTLRKADYYPDVPKSELFERGYIARRSGHSRASTVDLTLVDLESGKELDMGSGYDLFDTLSWPADPRPDAQQRANRLLLRQAMLGVGFRPLKQEWWHFTLADEPYPDSYFDVPVR</sequence>
<dbReference type="HAMAP" id="MF_01924">
    <property type="entry name" value="A_A_dipeptidase"/>
    <property type="match status" value="1"/>
</dbReference>
<accession>A0ABS7WI31</accession>
<dbReference type="Pfam" id="PF01427">
    <property type="entry name" value="Peptidase_M15"/>
    <property type="match status" value="1"/>
</dbReference>
<evidence type="ECO:0000256" key="7">
    <source>
        <dbReference type="ARBA" id="ARBA00023049"/>
    </source>
</evidence>
<name>A0ABS7WI31_9SPHN</name>
<dbReference type="SUPFAM" id="SSF55166">
    <property type="entry name" value="Hedgehog/DD-peptidase"/>
    <property type="match status" value="1"/>
</dbReference>
<feature type="binding site" evidence="9">
    <location>
        <position position="162"/>
    </location>
    <ligand>
        <name>Zn(2+)</name>
        <dbReference type="ChEBI" id="CHEBI:29105"/>
        <note>catalytic</note>
    </ligand>
</feature>
<dbReference type="PROSITE" id="PS51257">
    <property type="entry name" value="PROKAR_LIPOPROTEIN"/>
    <property type="match status" value="1"/>
</dbReference>
<comment type="caution">
    <text evidence="12">The sequence shown here is derived from an EMBL/GenBank/DDBJ whole genome shotgun (WGS) entry which is preliminary data.</text>
</comment>
<gene>
    <name evidence="9" type="primary">ddpX</name>
    <name evidence="12" type="ORF">KCN53_05210</name>
</gene>
<evidence type="ECO:0000313" key="12">
    <source>
        <dbReference type="EMBL" id="MBZ6378028.1"/>
    </source>
</evidence>
<dbReference type="RefSeq" id="WP_172406142.1">
    <property type="nucleotide sequence ID" value="NZ_JAGSGB010000001.1"/>
</dbReference>
<keyword evidence="8 10" id="KW-0961">Cell wall biogenesis/degradation</keyword>
<evidence type="ECO:0000256" key="6">
    <source>
        <dbReference type="ARBA" id="ARBA00022997"/>
    </source>
</evidence>
<comment type="catalytic activity">
    <reaction evidence="1 9 10">
        <text>D-alanyl-D-alanine + H2O = 2 D-alanine</text>
        <dbReference type="Rhea" id="RHEA:20661"/>
        <dbReference type="ChEBI" id="CHEBI:15377"/>
        <dbReference type="ChEBI" id="CHEBI:57416"/>
        <dbReference type="ChEBI" id="CHEBI:57822"/>
        <dbReference type="EC" id="3.4.13.22"/>
    </reaction>
</comment>
<reference evidence="12 13" key="1">
    <citation type="submission" date="2021-04" db="EMBL/GenBank/DDBJ databases">
        <authorList>
            <person name="Pira H."/>
            <person name="Risdian C."/>
            <person name="Wink J."/>
        </authorList>
    </citation>
    <scope>NUCLEOTIDE SEQUENCE [LARGE SCALE GENOMIC DNA]</scope>
    <source>
        <strain evidence="12 13">DSM 107782</strain>
    </source>
</reference>
<dbReference type="InterPro" id="IPR000755">
    <property type="entry name" value="A_A_dipeptidase"/>
</dbReference>
<dbReference type="CDD" id="cd14817">
    <property type="entry name" value="D-Ala-D-Ala_dipeptidase_VanX"/>
    <property type="match status" value="1"/>
</dbReference>
<keyword evidence="2 9" id="KW-0645">Protease</keyword>
<organism evidence="12 13">
    <name type="scientific">Pacificimonas aurantium</name>
    <dbReference type="NCBI Taxonomy" id="1250540"/>
    <lineage>
        <taxon>Bacteria</taxon>
        <taxon>Pseudomonadati</taxon>
        <taxon>Pseudomonadota</taxon>
        <taxon>Alphaproteobacteria</taxon>
        <taxon>Sphingomonadales</taxon>
        <taxon>Sphingosinicellaceae</taxon>
        <taxon>Pacificimonas</taxon>
    </lineage>
</organism>
<keyword evidence="5 9" id="KW-0862">Zinc</keyword>
<dbReference type="Gene3D" id="3.30.1380.10">
    <property type="match status" value="1"/>
</dbReference>
<dbReference type="EC" id="3.4.13.22" evidence="9 10"/>
<feature type="active site" description="Proton donor/acceptor" evidence="9">
    <location>
        <position position="227"/>
    </location>
</feature>
<dbReference type="PIRSF" id="PIRSF026671">
    <property type="entry name" value="AA_dipeptidase"/>
    <property type="match status" value="1"/>
</dbReference>
<evidence type="ECO:0000256" key="5">
    <source>
        <dbReference type="ARBA" id="ARBA00022833"/>
    </source>
</evidence>
<evidence type="ECO:0000256" key="9">
    <source>
        <dbReference type="HAMAP-Rule" id="MF_01924"/>
    </source>
</evidence>